<dbReference type="SUPFAM" id="SSF81901">
    <property type="entry name" value="HCP-like"/>
    <property type="match status" value="1"/>
</dbReference>
<evidence type="ECO:0000313" key="2">
    <source>
        <dbReference type="EMBL" id="KAF7231479.1"/>
    </source>
</evidence>
<dbReference type="GO" id="GO:0005789">
    <property type="term" value="C:endoplasmic reticulum membrane"/>
    <property type="evidence" value="ECO:0007669"/>
    <property type="project" value="TreeGrafter"/>
</dbReference>
<protein>
    <submittedName>
        <fullName evidence="2">Protein sel-1-like protein 1-like</fullName>
    </submittedName>
</protein>
<dbReference type="OMA" id="SECRSHP"/>
<dbReference type="KEGG" id="nfu:107382720"/>
<dbReference type="InterPro" id="IPR011990">
    <property type="entry name" value="TPR-like_helical_dom_sf"/>
</dbReference>
<dbReference type="SMART" id="SM00671">
    <property type="entry name" value="SEL1"/>
    <property type="match status" value="2"/>
</dbReference>
<dbReference type="EMBL" id="JAAVVJ010000001">
    <property type="protein sequence ID" value="KAF7231479.1"/>
    <property type="molecule type" value="Genomic_DNA"/>
</dbReference>
<sequence>MYSEGSEFLPQDNETALQYFKKASDMGNPVGQSGLGMAYLYGRGVPVNYELALKYFQKAAEQGWVDGQLQLGTMYYSECRSHPSLLRAAQLIEF</sequence>
<organism evidence="2 3">
    <name type="scientific">Nothobranchius furzeri</name>
    <name type="common">Turquoise killifish</name>
    <dbReference type="NCBI Taxonomy" id="105023"/>
    <lineage>
        <taxon>Eukaryota</taxon>
        <taxon>Metazoa</taxon>
        <taxon>Chordata</taxon>
        <taxon>Craniata</taxon>
        <taxon>Vertebrata</taxon>
        <taxon>Euteleostomi</taxon>
        <taxon>Actinopterygii</taxon>
        <taxon>Neopterygii</taxon>
        <taxon>Teleostei</taxon>
        <taxon>Neoteleostei</taxon>
        <taxon>Acanthomorphata</taxon>
        <taxon>Ovalentaria</taxon>
        <taxon>Atherinomorphae</taxon>
        <taxon>Cyprinodontiformes</taxon>
        <taxon>Nothobranchiidae</taxon>
        <taxon>Nothobranchius</taxon>
    </lineage>
</organism>
<dbReference type="GO" id="GO:0036503">
    <property type="term" value="P:ERAD pathway"/>
    <property type="evidence" value="ECO:0007669"/>
    <property type="project" value="TreeGrafter"/>
</dbReference>
<comment type="caution">
    <text evidence="2">The sequence shown here is derived from an EMBL/GenBank/DDBJ whole genome shotgun (WGS) entry which is preliminary data.</text>
</comment>
<dbReference type="Pfam" id="PF08238">
    <property type="entry name" value="Sel1"/>
    <property type="match status" value="2"/>
</dbReference>
<evidence type="ECO:0000256" key="1">
    <source>
        <dbReference type="ARBA" id="ARBA00038101"/>
    </source>
</evidence>
<dbReference type="InterPro" id="IPR006597">
    <property type="entry name" value="Sel1-like"/>
</dbReference>
<dbReference type="AlphaFoldDB" id="A0A9D2Z2K0"/>
<dbReference type="PANTHER" id="PTHR11102">
    <property type="entry name" value="SEL-1-LIKE PROTEIN"/>
    <property type="match status" value="1"/>
</dbReference>
<gene>
    <name evidence="2" type="ORF">G4P62_008076</name>
</gene>
<proteinExistence type="inferred from homology"/>
<reference evidence="2" key="1">
    <citation type="submission" date="2020-03" db="EMBL/GenBank/DDBJ databases">
        <title>Intra-Species Differences in Population Size shape Life History and Genome Evolution.</title>
        <authorList>
            <person name="Willemsen D."/>
            <person name="Cui R."/>
            <person name="Valenzano D.R."/>
        </authorList>
    </citation>
    <scope>NUCLEOTIDE SEQUENCE</scope>
    <source>
        <strain evidence="2">GRZ</strain>
        <tissue evidence="2">Whole</tissue>
    </source>
</reference>
<dbReference type="Gene3D" id="1.25.40.10">
    <property type="entry name" value="Tetratricopeptide repeat domain"/>
    <property type="match status" value="1"/>
</dbReference>
<name>A0A9D2Z2K0_NOTFU</name>
<evidence type="ECO:0000313" key="3">
    <source>
        <dbReference type="Proteomes" id="UP000822369"/>
    </source>
</evidence>
<dbReference type="PANTHER" id="PTHR11102:SF147">
    <property type="entry name" value="SEL1L ADAPTOR SUBUNIT OF ERAD E3 UBIQUITIN LIGASE"/>
    <property type="match status" value="1"/>
</dbReference>
<comment type="similarity">
    <text evidence="1">Belongs to the sel-1 family.</text>
</comment>
<dbReference type="Proteomes" id="UP000822369">
    <property type="component" value="Chromosome 1"/>
</dbReference>
<accession>A0A9D2Z2K0</accession>
<dbReference type="InterPro" id="IPR050767">
    <property type="entry name" value="Sel1_AlgK"/>
</dbReference>